<accession>A0A0U2UQM3</accession>
<proteinExistence type="predicted"/>
<dbReference type="PATRIC" id="fig|162209.4.peg.5423"/>
<evidence type="ECO:0000313" key="1">
    <source>
        <dbReference type="EMBL" id="ALS25388.1"/>
    </source>
</evidence>
<gene>
    <name evidence="1" type="ORF">IJ22_51290</name>
</gene>
<evidence type="ECO:0000313" key="2">
    <source>
        <dbReference type="Proteomes" id="UP000061660"/>
    </source>
</evidence>
<dbReference type="EMBL" id="CP013652">
    <property type="protein sequence ID" value="ALS25388.1"/>
    <property type="molecule type" value="Genomic_DNA"/>
</dbReference>
<dbReference type="AlphaFoldDB" id="A0A0U2UQM3"/>
<organism evidence="1 2">
    <name type="scientific">Paenibacillus naphthalenovorans</name>
    <dbReference type="NCBI Taxonomy" id="162209"/>
    <lineage>
        <taxon>Bacteria</taxon>
        <taxon>Bacillati</taxon>
        <taxon>Bacillota</taxon>
        <taxon>Bacilli</taxon>
        <taxon>Bacillales</taxon>
        <taxon>Paenibacillaceae</taxon>
        <taxon>Paenibacillus</taxon>
    </lineage>
</organism>
<reference evidence="1 2" key="2">
    <citation type="journal article" date="2016" name="Genome Announc.">
        <title>Complete Genome Sequences of Two Interactive Moderate Thermophiles, Paenibacillus napthalenovorans 32O-Y and Paenibacillus sp. 32O-W.</title>
        <authorList>
            <person name="Butler R.R.III."/>
            <person name="Wang J."/>
            <person name="Stark B.C."/>
            <person name="Pombert J.F."/>
        </authorList>
    </citation>
    <scope>NUCLEOTIDE SEQUENCE [LARGE SCALE GENOMIC DNA]</scope>
    <source>
        <strain evidence="1 2">32O-Y</strain>
    </source>
</reference>
<keyword evidence="2" id="KW-1185">Reference proteome</keyword>
<dbReference type="KEGG" id="pnp:IJ22_51290"/>
<sequence>MDAKITRKDGVFEPPSRLMATFLEDWVNGRITPSPCNTPAVTLREESYYGLTVKIRWPGYRFVRQFVPGKQPNFGEMGFCHYVTDYEYTYYFYKTADVFYAANGRFPSV</sequence>
<name>A0A0U2UQM3_9BACL</name>
<protein>
    <submittedName>
        <fullName evidence="1">Uncharacterized protein</fullName>
    </submittedName>
</protein>
<dbReference type="Proteomes" id="UP000061660">
    <property type="component" value="Chromosome"/>
</dbReference>
<reference evidence="2" key="1">
    <citation type="submission" date="2015-12" db="EMBL/GenBank/DDBJ databases">
        <title>Complete genome sequences of two moderately thermophilic Paenibacillus species.</title>
        <authorList>
            <person name="Butler R.III."/>
            <person name="Wang J."/>
            <person name="Stark B.C."/>
            <person name="Pombert J.-F."/>
        </authorList>
    </citation>
    <scope>NUCLEOTIDE SEQUENCE [LARGE SCALE GENOMIC DNA]</scope>
    <source>
        <strain evidence="2">32O-Y</strain>
    </source>
</reference>